<evidence type="ECO:0000259" key="8">
    <source>
        <dbReference type="Pfam" id="PF04545"/>
    </source>
</evidence>
<dbReference type="InterPro" id="IPR013324">
    <property type="entry name" value="RNA_pol_sigma_r3/r4-like"/>
</dbReference>
<dbReference type="Pfam" id="PF04545">
    <property type="entry name" value="Sigma70_r4"/>
    <property type="match status" value="1"/>
</dbReference>
<dbReference type="InterPro" id="IPR007627">
    <property type="entry name" value="RNA_pol_sigma70_r2"/>
</dbReference>
<dbReference type="NCBIfam" id="TIGR02980">
    <property type="entry name" value="SigBFG"/>
    <property type="match status" value="1"/>
</dbReference>
<evidence type="ECO:0000256" key="5">
    <source>
        <dbReference type="SAM" id="MobiDB-lite"/>
    </source>
</evidence>
<feature type="domain" description="RNA polymerase sigma-70 region 4" evidence="8">
    <location>
        <begin position="219"/>
        <end position="268"/>
    </location>
</feature>
<dbReference type="PANTHER" id="PTHR30385:SF4">
    <property type="entry name" value="RNA POLYMERASE SIGMA-E FACTOR"/>
    <property type="match status" value="1"/>
</dbReference>
<reference evidence="9 10" key="1">
    <citation type="submission" date="2024-09" db="EMBL/GenBank/DDBJ databases">
        <authorList>
            <person name="Sun Q."/>
            <person name="Mori K."/>
        </authorList>
    </citation>
    <scope>NUCLEOTIDE SEQUENCE [LARGE SCALE GENOMIC DNA]</scope>
    <source>
        <strain evidence="9 10">JCM 13852</strain>
    </source>
</reference>
<evidence type="ECO:0000259" key="6">
    <source>
        <dbReference type="Pfam" id="PF04539"/>
    </source>
</evidence>
<dbReference type="InterPro" id="IPR007624">
    <property type="entry name" value="RNA_pol_sigma70_r3"/>
</dbReference>
<feature type="domain" description="RNA polymerase sigma-70 region 2" evidence="7">
    <location>
        <begin position="53"/>
        <end position="122"/>
    </location>
</feature>
<dbReference type="SUPFAM" id="SSF88659">
    <property type="entry name" value="Sigma3 and sigma4 domains of RNA polymerase sigma factors"/>
    <property type="match status" value="2"/>
</dbReference>
<sequence length="273" mass="30602">MVVQAPERNPSVATPTVQSQRRSDEYSHCVPLFAERSRLGDENTRRSELRARLITEHLPLAEHIARRFSGRGEPFDDLLQVARTGLIRAVDRYDPERGADFLSFAVPTVMGEVRRHFRDTGWSMRVPRSLKELQQKLSTATDTLARDLGRAPTPSELAAHLGMGVDFVREGLLAAEAYRPHSIDAPVRGAEDTVTVADQLAVEESGFSRFDNRVALQAALAKLPARERAIVKMRFVDELPQREIAKRIGVSQMHISRLLAKTLEQLRAHIVAD</sequence>
<keyword evidence="3" id="KW-0238">DNA-binding</keyword>
<dbReference type="PRINTS" id="PR00046">
    <property type="entry name" value="SIGMA70FCT"/>
</dbReference>
<dbReference type="InterPro" id="IPR014284">
    <property type="entry name" value="RNA_pol_sigma-70_dom"/>
</dbReference>
<accession>A0ABV5UBB0</accession>
<dbReference type="Pfam" id="PF04542">
    <property type="entry name" value="Sigma70_r2"/>
    <property type="match status" value="1"/>
</dbReference>
<dbReference type="InterPro" id="IPR007630">
    <property type="entry name" value="RNA_pol_sigma70_r4"/>
</dbReference>
<dbReference type="Pfam" id="PF04539">
    <property type="entry name" value="Sigma70_r3"/>
    <property type="match status" value="1"/>
</dbReference>
<evidence type="ECO:0000256" key="1">
    <source>
        <dbReference type="ARBA" id="ARBA00023015"/>
    </source>
</evidence>
<dbReference type="InterPro" id="IPR013325">
    <property type="entry name" value="RNA_pol_sigma_r2"/>
</dbReference>
<evidence type="ECO:0000256" key="2">
    <source>
        <dbReference type="ARBA" id="ARBA00023082"/>
    </source>
</evidence>
<evidence type="ECO:0000256" key="4">
    <source>
        <dbReference type="ARBA" id="ARBA00023163"/>
    </source>
</evidence>
<dbReference type="RefSeq" id="WP_378201155.1">
    <property type="nucleotide sequence ID" value="NZ_JBHMBK010000028.1"/>
</dbReference>
<dbReference type="SUPFAM" id="SSF88946">
    <property type="entry name" value="Sigma2 domain of RNA polymerase sigma factors"/>
    <property type="match status" value="1"/>
</dbReference>
<evidence type="ECO:0000259" key="7">
    <source>
        <dbReference type="Pfam" id="PF04542"/>
    </source>
</evidence>
<dbReference type="InterPro" id="IPR000943">
    <property type="entry name" value="RNA_pol_sigma70"/>
</dbReference>
<feature type="domain" description="RNA polymerase sigma-70 region 3" evidence="6">
    <location>
        <begin position="133"/>
        <end position="193"/>
    </location>
</feature>
<dbReference type="Gene3D" id="1.10.10.10">
    <property type="entry name" value="Winged helix-like DNA-binding domain superfamily/Winged helix DNA-binding domain"/>
    <property type="match status" value="2"/>
</dbReference>
<organism evidence="9 10">
    <name type="scientific">Amycolatopsis plumensis</name>
    <dbReference type="NCBI Taxonomy" id="236508"/>
    <lineage>
        <taxon>Bacteria</taxon>
        <taxon>Bacillati</taxon>
        <taxon>Actinomycetota</taxon>
        <taxon>Actinomycetes</taxon>
        <taxon>Pseudonocardiales</taxon>
        <taxon>Pseudonocardiaceae</taxon>
        <taxon>Amycolatopsis</taxon>
    </lineage>
</organism>
<dbReference type="Gene3D" id="1.20.120.1810">
    <property type="match status" value="1"/>
</dbReference>
<dbReference type="Proteomes" id="UP001589535">
    <property type="component" value="Unassembled WGS sequence"/>
</dbReference>
<dbReference type="InterPro" id="IPR036388">
    <property type="entry name" value="WH-like_DNA-bd_sf"/>
</dbReference>
<dbReference type="CDD" id="cd06171">
    <property type="entry name" value="Sigma70_r4"/>
    <property type="match status" value="1"/>
</dbReference>
<dbReference type="InterPro" id="IPR014322">
    <property type="entry name" value="RNA_pol_sigma-B/F/G"/>
</dbReference>
<feature type="region of interest" description="Disordered" evidence="5">
    <location>
        <begin position="1"/>
        <end position="23"/>
    </location>
</feature>
<keyword evidence="4" id="KW-0804">Transcription</keyword>
<evidence type="ECO:0000313" key="9">
    <source>
        <dbReference type="EMBL" id="MFB9688657.1"/>
    </source>
</evidence>
<keyword evidence="10" id="KW-1185">Reference proteome</keyword>
<gene>
    <name evidence="9" type="ORF">ACFFTO_31160</name>
</gene>
<comment type="caution">
    <text evidence="9">The sequence shown here is derived from an EMBL/GenBank/DDBJ whole genome shotgun (WGS) entry which is preliminary data.</text>
</comment>
<evidence type="ECO:0000256" key="3">
    <source>
        <dbReference type="ARBA" id="ARBA00023125"/>
    </source>
</evidence>
<feature type="compositionally biased region" description="Polar residues" evidence="5">
    <location>
        <begin position="11"/>
        <end position="20"/>
    </location>
</feature>
<keyword evidence="1" id="KW-0805">Transcription regulation</keyword>
<dbReference type="EMBL" id="JBHMBK010000028">
    <property type="protein sequence ID" value="MFB9688657.1"/>
    <property type="molecule type" value="Genomic_DNA"/>
</dbReference>
<name>A0ABV5UBB0_9PSEU</name>
<evidence type="ECO:0000313" key="10">
    <source>
        <dbReference type="Proteomes" id="UP001589535"/>
    </source>
</evidence>
<dbReference type="NCBIfam" id="TIGR02937">
    <property type="entry name" value="sigma70-ECF"/>
    <property type="match status" value="1"/>
</dbReference>
<dbReference type="PANTHER" id="PTHR30385">
    <property type="entry name" value="SIGMA FACTOR F FLAGELLAR"/>
    <property type="match status" value="1"/>
</dbReference>
<proteinExistence type="predicted"/>
<keyword evidence="2" id="KW-0731">Sigma factor</keyword>
<protein>
    <submittedName>
        <fullName evidence="9">SigB/SigF/SigG family RNA polymerase sigma factor</fullName>
    </submittedName>
</protein>